<comment type="caution">
    <text evidence="1">The sequence shown here is derived from an EMBL/GenBank/DDBJ whole genome shotgun (WGS) entry which is preliminary data.</text>
</comment>
<sequence>MQANDPSSNGYNATGHASIFDGQYCVGGIYHTPFNIPGKVKEIVLWILQ</sequence>
<dbReference type="AlphaFoldDB" id="A0A965ZIB0"/>
<dbReference type="Proteomes" id="UP000638732">
    <property type="component" value="Unassembled WGS sequence"/>
</dbReference>
<reference evidence="1" key="2">
    <citation type="submission" date="2020-10" db="EMBL/GenBank/DDBJ databases">
        <title>Mucilaginibacter sp. nov., isolated from soil.</title>
        <authorList>
            <person name="Jeon C.O."/>
        </authorList>
    </citation>
    <scope>NUCLEOTIDE SEQUENCE</scope>
    <source>
        <strain evidence="1">R11</strain>
    </source>
</reference>
<protein>
    <submittedName>
        <fullName evidence="1">Uncharacterized protein</fullName>
    </submittedName>
</protein>
<dbReference type="RefSeq" id="WP_166587555.1">
    <property type="nucleotide sequence ID" value="NZ_WWEO01000044.1"/>
</dbReference>
<organism evidence="1 2">
    <name type="scientific">Mucilaginibacter agri</name>
    <dbReference type="NCBI Taxonomy" id="2695265"/>
    <lineage>
        <taxon>Bacteria</taxon>
        <taxon>Pseudomonadati</taxon>
        <taxon>Bacteroidota</taxon>
        <taxon>Sphingobacteriia</taxon>
        <taxon>Sphingobacteriales</taxon>
        <taxon>Sphingobacteriaceae</taxon>
        <taxon>Mucilaginibacter</taxon>
    </lineage>
</organism>
<accession>A0A965ZIB0</accession>
<name>A0A965ZIB0_9SPHI</name>
<gene>
    <name evidence="1" type="ORF">GSY63_19765</name>
</gene>
<evidence type="ECO:0000313" key="2">
    <source>
        <dbReference type="Proteomes" id="UP000638732"/>
    </source>
</evidence>
<proteinExistence type="predicted"/>
<dbReference type="EMBL" id="WWEO01000044">
    <property type="protein sequence ID" value="NCD71613.1"/>
    <property type="molecule type" value="Genomic_DNA"/>
</dbReference>
<keyword evidence="2" id="KW-1185">Reference proteome</keyword>
<evidence type="ECO:0000313" key="1">
    <source>
        <dbReference type="EMBL" id="NCD71613.1"/>
    </source>
</evidence>
<reference evidence="1" key="1">
    <citation type="submission" date="2020-01" db="EMBL/GenBank/DDBJ databases">
        <authorList>
            <person name="Seo Y.L."/>
        </authorList>
    </citation>
    <scope>NUCLEOTIDE SEQUENCE</scope>
    <source>
        <strain evidence="1">R11</strain>
    </source>
</reference>